<dbReference type="Gene3D" id="3.40.190.290">
    <property type="match status" value="1"/>
</dbReference>
<dbReference type="Pfam" id="PF00126">
    <property type="entry name" value="HTH_1"/>
    <property type="match status" value="1"/>
</dbReference>
<keyword evidence="7" id="KW-1185">Reference proteome</keyword>
<dbReference type="GO" id="GO:0003677">
    <property type="term" value="F:DNA binding"/>
    <property type="evidence" value="ECO:0007669"/>
    <property type="project" value="UniProtKB-KW"/>
</dbReference>
<dbReference type="PANTHER" id="PTHR30346:SF28">
    <property type="entry name" value="HTH-TYPE TRANSCRIPTIONAL REGULATOR CYNR"/>
    <property type="match status" value="1"/>
</dbReference>
<keyword evidence="4" id="KW-0804">Transcription</keyword>
<dbReference type="AlphaFoldDB" id="A0A7J0BRN7"/>
<feature type="domain" description="HTH lysR-type" evidence="5">
    <location>
        <begin position="1"/>
        <end position="58"/>
    </location>
</feature>
<dbReference type="InterPro" id="IPR036388">
    <property type="entry name" value="WH-like_DNA-bd_sf"/>
</dbReference>
<dbReference type="SUPFAM" id="SSF53850">
    <property type="entry name" value="Periplasmic binding protein-like II"/>
    <property type="match status" value="1"/>
</dbReference>
<dbReference type="EMBL" id="BLVP01000005">
    <property type="protein sequence ID" value="GFM36330.1"/>
    <property type="molecule type" value="Genomic_DNA"/>
</dbReference>
<evidence type="ECO:0000313" key="7">
    <source>
        <dbReference type="Proteomes" id="UP000503820"/>
    </source>
</evidence>
<sequence>MELHQLRSFVAIAEEENMTRAAERLFLSQSAVSGHLRALEEELGVPLFLRTAKGMTLTPEGQRLLIRARSILDSANALLSEARTLGGSLHGTLKIGFNTDPAFLRVALLSTRMRQHHPEVELNLVQAMTFEVLDAVAKGTMDGGFVYGTTGANPALTGHELARVPLSIVAPARWRTRIDGADMRGIAEMPWVWVPPACPFHSLLNSHFAAQGLTLRRVVETDHEDILRALVIAGEGLSVLRRCEAEELERLGHVAVWRGAEMDIPLTFACKTARSDEPLMQAILSVVQAVWADSAPAADEACWTHAPPHYRQ</sequence>
<proteinExistence type="inferred from homology"/>
<keyword evidence="3" id="KW-0238">DNA-binding</keyword>
<dbReference type="InterPro" id="IPR000847">
    <property type="entry name" value="LysR_HTH_N"/>
</dbReference>
<evidence type="ECO:0000259" key="5">
    <source>
        <dbReference type="PROSITE" id="PS50931"/>
    </source>
</evidence>
<dbReference type="Gene3D" id="1.10.10.10">
    <property type="entry name" value="Winged helix-like DNA-binding domain superfamily/Winged helix DNA-binding domain"/>
    <property type="match status" value="1"/>
</dbReference>
<dbReference type="GO" id="GO:0032993">
    <property type="term" value="C:protein-DNA complex"/>
    <property type="evidence" value="ECO:0007669"/>
    <property type="project" value="TreeGrafter"/>
</dbReference>
<dbReference type="Proteomes" id="UP000503820">
    <property type="component" value="Unassembled WGS sequence"/>
</dbReference>
<protein>
    <submittedName>
        <fullName evidence="6">LysR family transcriptional regulator</fullName>
    </submittedName>
</protein>
<evidence type="ECO:0000256" key="4">
    <source>
        <dbReference type="ARBA" id="ARBA00023163"/>
    </source>
</evidence>
<evidence type="ECO:0000313" key="6">
    <source>
        <dbReference type="EMBL" id="GFM36330.1"/>
    </source>
</evidence>
<evidence type="ECO:0000256" key="2">
    <source>
        <dbReference type="ARBA" id="ARBA00023015"/>
    </source>
</evidence>
<dbReference type="FunFam" id="1.10.10.10:FF:000001">
    <property type="entry name" value="LysR family transcriptional regulator"/>
    <property type="match status" value="1"/>
</dbReference>
<dbReference type="Pfam" id="PF03466">
    <property type="entry name" value="LysR_substrate"/>
    <property type="match status" value="1"/>
</dbReference>
<organism evidence="6 7">
    <name type="scientific">Desulfovibrio psychrotolerans</name>
    <dbReference type="NCBI Taxonomy" id="415242"/>
    <lineage>
        <taxon>Bacteria</taxon>
        <taxon>Pseudomonadati</taxon>
        <taxon>Thermodesulfobacteriota</taxon>
        <taxon>Desulfovibrionia</taxon>
        <taxon>Desulfovibrionales</taxon>
        <taxon>Desulfovibrionaceae</taxon>
        <taxon>Desulfovibrio</taxon>
    </lineage>
</organism>
<accession>A0A7J0BRN7</accession>
<evidence type="ECO:0000256" key="3">
    <source>
        <dbReference type="ARBA" id="ARBA00023125"/>
    </source>
</evidence>
<dbReference type="SUPFAM" id="SSF46785">
    <property type="entry name" value="Winged helix' DNA-binding domain"/>
    <property type="match status" value="1"/>
</dbReference>
<keyword evidence="2" id="KW-0805">Transcription regulation</keyword>
<evidence type="ECO:0000256" key="1">
    <source>
        <dbReference type="ARBA" id="ARBA00009437"/>
    </source>
</evidence>
<dbReference type="PANTHER" id="PTHR30346">
    <property type="entry name" value="TRANSCRIPTIONAL DUAL REGULATOR HCAR-RELATED"/>
    <property type="match status" value="1"/>
</dbReference>
<comment type="caution">
    <text evidence="6">The sequence shown here is derived from an EMBL/GenBank/DDBJ whole genome shotgun (WGS) entry which is preliminary data.</text>
</comment>
<dbReference type="CDD" id="cd05466">
    <property type="entry name" value="PBP2_LTTR_substrate"/>
    <property type="match status" value="1"/>
</dbReference>
<dbReference type="InterPro" id="IPR005119">
    <property type="entry name" value="LysR_subst-bd"/>
</dbReference>
<comment type="similarity">
    <text evidence="1">Belongs to the LysR transcriptional regulatory family.</text>
</comment>
<reference evidence="6 7" key="1">
    <citation type="submission" date="2020-05" db="EMBL/GenBank/DDBJ databases">
        <title>Draft genome sequence of Desulfovibrio psychrotolerans JS1T.</title>
        <authorList>
            <person name="Ueno A."/>
            <person name="Tamazawa S."/>
            <person name="Tamamura S."/>
            <person name="Murakami T."/>
            <person name="Kiyama T."/>
            <person name="Inomata H."/>
            <person name="Amano Y."/>
            <person name="Miyakawa K."/>
            <person name="Tamaki H."/>
            <person name="Naganuma T."/>
            <person name="Kaneko K."/>
        </authorList>
    </citation>
    <scope>NUCLEOTIDE SEQUENCE [LARGE SCALE GENOMIC DNA]</scope>
    <source>
        <strain evidence="6 7">JS1</strain>
    </source>
</reference>
<dbReference type="GO" id="GO:0003700">
    <property type="term" value="F:DNA-binding transcription factor activity"/>
    <property type="evidence" value="ECO:0007669"/>
    <property type="project" value="InterPro"/>
</dbReference>
<name>A0A7J0BRN7_9BACT</name>
<dbReference type="RefSeq" id="WP_174409010.1">
    <property type="nucleotide sequence ID" value="NZ_BLVP01000005.1"/>
</dbReference>
<dbReference type="PRINTS" id="PR00039">
    <property type="entry name" value="HTHLYSR"/>
</dbReference>
<gene>
    <name evidence="6" type="ORF">DSM19430T_10140</name>
</gene>
<dbReference type="InterPro" id="IPR036390">
    <property type="entry name" value="WH_DNA-bd_sf"/>
</dbReference>
<dbReference type="PROSITE" id="PS50931">
    <property type="entry name" value="HTH_LYSR"/>
    <property type="match status" value="1"/>
</dbReference>